<dbReference type="AlphaFoldDB" id="X1GUA4"/>
<evidence type="ECO:0008006" key="5">
    <source>
        <dbReference type="Google" id="ProtNLM"/>
    </source>
</evidence>
<dbReference type="Gene3D" id="3.40.50.300">
    <property type="entry name" value="P-loop containing nucleotide triphosphate hydrolases"/>
    <property type="match status" value="1"/>
</dbReference>
<dbReference type="InterPro" id="IPR004948">
    <property type="entry name" value="Nuc-triphosphatase_THEP1"/>
</dbReference>
<evidence type="ECO:0000313" key="4">
    <source>
        <dbReference type="EMBL" id="GAH45194.1"/>
    </source>
</evidence>
<dbReference type="GO" id="GO:0005524">
    <property type="term" value="F:ATP binding"/>
    <property type="evidence" value="ECO:0007669"/>
    <property type="project" value="UniProtKB-KW"/>
</dbReference>
<accession>X1GUA4</accession>
<comment type="caution">
    <text evidence="4">The sequence shown here is derived from an EMBL/GenBank/DDBJ whole genome shotgun (WGS) entry which is preliminary data.</text>
</comment>
<gene>
    <name evidence="4" type="ORF">S03H2_12002</name>
</gene>
<dbReference type="InterPro" id="IPR027417">
    <property type="entry name" value="P-loop_NTPase"/>
</dbReference>
<evidence type="ECO:0000256" key="1">
    <source>
        <dbReference type="ARBA" id="ARBA00022741"/>
    </source>
</evidence>
<evidence type="ECO:0000256" key="3">
    <source>
        <dbReference type="ARBA" id="ARBA00022840"/>
    </source>
</evidence>
<reference evidence="4" key="1">
    <citation type="journal article" date="2014" name="Front. Microbiol.">
        <title>High frequency of phylogenetically diverse reductive dehalogenase-homologous genes in deep subseafloor sedimentary metagenomes.</title>
        <authorList>
            <person name="Kawai M."/>
            <person name="Futagami T."/>
            <person name="Toyoda A."/>
            <person name="Takaki Y."/>
            <person name="Nishi S."/>
            <person name="Hori S."/>
            <person name="Arai W."/>
            <person name="Tsubouchi T."/>
            <person name="Morono Y."/>
            <person name="Uchiyama I."/>
            <person name="Ito T."/>
            <person name="Fujiyama A."/>
            <person name="Inagaki F."/>
            <person name="Takami H."/>
        </authorList>
    </citation>
    <scope>NUCLEOTIDE SEQUENCE</scope>
    <source>
        <strain evidence="4">Expedition CK06-06</strain>
    </source>
</reference>
<feature type="non-terminal residue" evidence="4">
    <location>
        <position position="156"/>
    </location>
</feature>
<evidence type="ECO:0000256" key="2">
    <source>
        <dbReference type="ARBA" id="ARBA00022801"/>
    </source>
</evidence>
<sequence length="156" mass="17842">MTNILVTGAPRTGKTTLISTIITKLNVSVIGFITTEIRENKIRTGFTIETYSGIKKILASKKNLESKYRVGRYGVYLDNLNFIVNKLEEELNNEIPKLIIIDEIGKMELFSRSFKDFVMKALNQNKVLGTIMLMDNDFTKTIKLRSDTKIFEINLQ</sequence>
<keyword evidence="2" id="KW-0378">Hydrolase</keyword>
<name>X1GUA4_9ZZZZ</name>
<proteinExistence type="predicted"/>
<dbReference type="GO" id="GO:0017111">
    <property type="term" value="F:ribonucleoside triphosphate phosphatase activity"/>
    <property type="evidence" value="ECO:0007669"/>
    <property type="project" value="InterPro"/>
</dbReference>
<dbReference type="Pfam" id="PF03266">
    <property type="entry name" value="NTPase_1"/>
    <property type="match status" value="1"/>
</dbReference>
<dbReference type="PANTHER" id="PTHR43146:SF1">
    <property type="entry name" value="CANCER-RELATED NUCLEOSIDE-TRIPHOSPHATASE"/>
    <property type="match status" value="1"/>
</dbReference>
<keyword evidence="3" id="KW-0067">ATP-binding</keyword>
<protein>
    <recommendedName>
        <fullName evidence="5">AAA+ ATPase domain-containing protein</fullName>
    </recommendedName>
</protein>
<dbReference type="SUPFAM" id="SSF52540">
    <property type="entry name" value="P-loop containing nucleoside triphosphate hydrolases"/>
    <property type="match status" value="1"/>
</dbReference>
<dbReference type="PANTHER" id="PTHR43146">
    <property type="entry name" value="CANCER-RELATED NUCLEOSIDE-TRIPHOSPHATASE"/>
    <property type="match status" value="1"/>
</dbReference>
<dbReference type="EMBL" id="BARU01006111">
    <property type="protein sequence ID" value="GAH45194.1"/>
    <property type="molecule type" value="Genomic_DNA"/>
</dbReference>
<keyword evidence="1" id="KW-0547">Nucleotide-binding</keyword>
<organism evidence="4">
    <name type="scientific">marine sediment metagenome</name>
    <dbReference type="NCBI Taxonomy" id="412755"/>
    <lineage>
        <taxon>unclassified sequences</taxon>
        <taxon>metagenomes</taxon>
        <taxon>ecological metagenomes</taxon>
    </lineage>
</organism>